<dbReference type="InterPro" id="IPR001650">
    <property type="entry name" value="Helicase_C-like"/>
</dbReference>
<dbReference type="PROSITE" id="PS51194">
    <property type="entry name" value="HELICASE_CTER"/>
    <property type="match status" value="1"/>
</dbReference>
<dbReference type="InterPro" id="IPR027417">
    <property type="entry name" value="P-loop_NTPase"/>
</dbReference>
<protein>
    <recommendedName>
        <fullName evidence="2">Helicase C-terminal domain-containing protein</fullName>
    </recommendedName>
</protein>
<evidence type="ECO:0000256" key="1">
    <source>
        <dbReference type="ARBA" id="ARBA00022801"/>
    </source>
</evidence>
<accession>X0XE57</accession>
<gene>
    <name evidence="3" type="ORF">S01H1_66105</name>
</gene>
<evidence type="ECO:0000259" key="2">
    <source>
        <dbReference type="PROSITE" id="PS51194"/>
    </source>
</evidence>
<keyword evidence="1" id="KW-0378">Hydrolase</keyword>
<dbReference type="Pfam" id="PF00271">
    <property type="entry name" value="Helicase_C"/>
    <property type="match status" value="1"/>
</dbReference>
<reference evidence="3" key="1">
    <citation type="journal article" date="2014" name="Front. Microbiol.">
        <title>High frequency of phylogenetically diverse reductive dehalogenase-homologous genes in deep subseafloor sedimentary metagenomes.</title>
        <authorList>
            <person name="Kawai M."/>
            <person name="Futagami T."/>
            <person name="Toyoda A."/>
            <person name="Takaki Y."/>
            <person name="Nishi S."/>
            <person name="Hori S."/>
            <person name="Arai W."/>
            <person name="Tsubouchi T."/>
            <person name="Morono Y."/>
            <person name="Uchiyama I."/>
            <person name="Ito T."/>
            <person name="Fujiyama A."/>
            <person name="Inagaki F."/>
            <person name="Takami H."/>
        </authorList>
    </citation>
    <scope>NUCLEOTIDE SEQUENCE</scope>
    <source>
        <strain evidence="3">Expedition CK06-06</strain>
    </source>
</reference>
<dbReference type="CDD" id="cd18793">
    <property type="entry name" value="SF2_C_SNF"/>
    <property type="match status" value="1"/>
</dbReference>
<feature type="non-terminal residue" evidence="3">
    <location>
        <position position="250"/>
    </location>
</feature>
<dbReference type="EMBL" id="BARS01043695">
    <property type="protein sequence ID" value="GAG41385.1"/>
    <property type="molecule type" value="Genomic_DNA"/>
</dbReference>
<dbReference type="AlphaFoldDB" id="X0XE57"/>
<dbReference type="PANTHER" id="PTHR10799">
    <property type="entry name" value="SNF2/RAD54 HELICASE FAMILY"/>
    <property type="match status" value="1"/>
</dbReference>
<dbReference type="GO" id="GO:0016787">
    <property type="term" value="F:hydrolase activity"/>
    <property type="evidence" value="ECO:0007669"/>
    <property type="project" value="UniProtKB-KW"/>
</dbReference>
<dbReference type="SUPFAM" id="SSF52540">
    <property type="entry name" value="P-loop containing nucleoside triphosphate hydrolases"/>
    <property type="match status" value="1"/>
</dbReference>
<organism evidence="3">
    <name type="scientific">marine sediment metagenome</name>
    <dbReference type="NCBI Taxonomy" id="412755"/>
    <lineage>
        <taxon>unclassified sequences</taxon>
        <taxon>metagenomes</taxon>
        <taxon>ecological metagenomes</taxon>
    </lineage>
</organism>
<dbReference type="InterPro" id="IPR049730">
    <property type="entry name" value="SNF2/RAD54-like_C"/>
</dbReference>
<name>X0XE57_9ZZZZ</name>
<proteinExistence type="predicted"/>
<comment type="caution">
    <text evidence="3">The sequence shown here is derived from an EMBL/GenBank/DDBJ whole genome shotgun (WGS) entry which is preliminary data.</text>
</comment>
<dbReference type="SMART" id="SM00490">
    <property type="entry name" value="HELICc"/>
    <property type="match status" value="1"/>
</dbReference>
<sequence length="250" mass="28239">RYAVVITANAAGGTHKYQKIVKFKNLAQLGQLVSPHSYRILKKDCLDLPDKVFTKRPVELTDEQQKAYSEMKSTAMTMLHTGETLTAVNVLTQLIRLHQITCGHMKTDAGETVQLKNNRLTELMQILGETTGKVIIWANYIHDIVSIQKAINEEFGIDSSCSYYGGTKQEDRQACIKKFQDPENPIRFFIGNTQTGGYGITLTEASTVIYYSNNYDLEKRIQSEDRAHRIGQKNKVLYIDLVAKGTVDEK</sequence>
<feature type="domain" description="Helicase C-terminal" evidence="2">
    <location>
        <begin position="119"/>
        <end position="250"/>
    </location>
</feature>
<evidence type="ECO:0000313" key="3">
    <source>
        <dbReference type="EMBL" id="GAG41385.1"/>
    </source>
</evidence>
<dbReference type="Gene3D" id="3.40.50.300">
    <property type="entry name" value="P-loop containing nucleotide triphosphate hydrolases"/>
    <property type="match status" value="1"/>
</dbReference>
<feature type="non-terminal residue" evidence="3">
    <location>
        <position position="1"/>
    </location>
</feature>